<evidence type="ECO:0000313" key="1">
    <source>
        <dbReference type="EMBL" id="AGX88728.1"/>
    </source>
</evidence>
<proteinExistence type="predicted"/>
<dbReference type="EMBL" id="CP004885">
    <property type="protein sequence ID" value="AGX88728.1"/>
    <property type="molecule type" value="Genomic_DNA"/>
</dbReference>
<evidence type="ECO:0000313" key="2">
    <source>
        <dbReference type="Proteomes" id="UP000017184"/>
    </source>
</evidence>
<dbReference type="Proteomes" id="UP000017184">
    <property type="component" value="Chromosome"/>
</dbReference>
<dbReference type="HOGENOM" id="CLU_2823137_0_0_4"/>
<keyword evidence="2" id="KW-1185">Reference proteome</keyword>
<organism evidence="1 2">
    <name type="scientific">Candidatus Symbiobacter mobilis CR</name>
    <dbReference type="NCBI Taxonomy" id="946483"/>
    <lineage>
        <taxon>Bacteria</taxon>
        <taxon>Pseudomonadati</taxon>
        <taxon>Pseudomonadota</taxon>
        <taxon>Betaproteobacteria</taxon>
        <taxon>Burkholderiales</taxon>
        <taxon>Comamonadaceae</taxon>
    </lineage>
</organism>
<dbReference type="STRING" id="946483.Cenrod_2678"/>
<dbReference type="KEGG" id="cbx:Cenrod_2678"/>
<reference evidence="1 2" key="1">
    <citation type="journal article" date="2013" name="Genome Biol.">
        <title>Genomic analysis reveals key aspects of prokaryotic symbiosis in the phototrophic consortium "Chlorochromatium aggregatum".</title>
        <authorList>
            <person name="Liu Z."/>
            <person name="Muller J."/>
            <person name="Li T."/>
            <person name="Alvey R.M."/>
            <person name="Vogl K."/>
            <person name="Frigaard N.U."/>
            <person name="Rockwell N.C."/>
            <person name="Boyd E.S."/>
            <person name="Tomsho L.P."/>
            <person name="Schuster S.C."/>
            <person name="Henke P."/>
            <person name="Rohde M."/>
            <person name="Overmann J."/>
            <person name="Bryant D.A."/>
        </authorList>
    </citation>
    <scope>NUCLEOTIDE SEQUENCE [LARGE SCALE GENOMIC DNA]</scope>
    <source>
        <strain evidence="1">CR</strain>
    </source>
</reference>
<dbReference type="AlphaFoldDB" id="U5NER4"/>
<name>U5NER4_9BURK</name>
<protein>
    <submittedName>
        <fullName evidence="1">Uncharacterized protein</fullName>
    </submittedName>
</protein>
<accession>U5NER4</accession>
<sequence length="66" mass="7912">MGQERQAIFSELSPMPFFSQRNGLANRQHTWPVFVKKDVRFFHSGTLAFEERPMFFGWIQPHRSNR</sequence>
<gene>
    <name evidence="1" type="ORF">Cenrod_2678</name>
</gene>